<dbReference type="EMBL" id="BKAX01000006">
    <property type="protein sequence ID" value="GEQ06340.1"/>
    <property type="molecule type" value="Genomic_DNA"/>
</dbReference>
<protein>
    <submittedName>
        <fullName evidence="3">Membrane protein</fullName>
    </submittedName>
</protein>
<evidence type="ECO:0000313" key="3">
    <source>
        <dbReference type="EMBL" id="SUM31052.1"/>
    </source>
</evidence>
<keyword evidence="1" id="KW-0812">Transmembrane</keyword>
<gene>
    <name evidence="3" type="ORF">NCTC12195_00457</name>
    <name evidence="2" type="ORF">SGA02_21680</name>
</gene>
<feature type="transmembrane region" description="Helical" evidence="1">
    <location>
        <begin position="116"/>
        <end position="140"/>
    </location>
</feature>
<dbReference type="PANTHER" id="PTHR34980">
    <property type="entry name" value="INNER MEMBRANE PROTEIN-RELATED-RELATED"/>
    <property type="match status" value="1"/>
</dbReference>
<sequence length="157" mass="17832">MFHYYKLFWINMFNINDRARRKAFWYPVLMNIIVSIVGSLLNSVLPIPNWFALTIAIIFNIATTIGMYTVTVRRNHDIGMTMKFATVLYGLTILFSILEFGPVYQGINNLPIPESIIMAIGGILMVIFVVLCIISIALCVTSGQKEPNQYGENPKYT</sequence>
<feature type="transmembrane region" description="Helical" evidence="1">
    <location>
        <begin position="23"/>
        <end position="44"/>
    </location>
</feature>
<reference evidence="2 5" key="2">
    <citation type="submission" date="2019-07" db="EMBL/GenBank/DDBJ databases">
        <title>Whole genome shotgun sequence of Staphylococcus gallinarum NBRC 109767.</title>
        <authorList>
            <person name="Hosoyama A."/>
            <person name="Uohara A."/>
            <person name="Ohji S."/>
            <person name="Ichikawa N."/>
        </authorList>
    </citation>
    <scope>NUCLEOTIDE SEQUENCE [LARGE SCALE GENOMIC DNA]</scope>
    <source>
        <strain evidence="2 5">NBRC 109767</strain>
    </source>
</reference>
<dbReference type="Proteomes" id="UP000321057">
    <property type="component" value="Unassembled WGS sequence"/>
</dbReference>
<dbReference type="Proteomes" id="UP000255277">
    <property type="component" value="Unassembled WGS sequence"/>
</dbReference>
<dbReference type="InterPro" id="IPR008523">
    <property type="entry name" value="DUF805"/>
</dbReference>
<evidence type="ECO:0000313" key="5">
    <source>
        <dbReference type="Proteomes" id="UP000321057"/>
    </source>
</evidence>
<evidence type="ECO:0000256" key="1">
    <source>
        <dbReference type="SAM" id="Phobius"/>
    </source>
</evidence>
<dbReference type="Pfam" id="PF05656">
    <property type="entry name" value="DUF805"/>
    <property type="match status" value="1"/>
</dbReference>
<reference evidence="3 4" key="1">
    <citation type="submission" date="2018-06" db="EMBL/GenBank/DDBJ databases">
        <authorList>
            <consortium name="Pathogen Informatics"/>
            <person name="Doyle S."/>
        </authorList>
    </citation>
    <scope>NUCLEOTIDE SEQUENCE [LARGE SCALE GENOMIC DNA]</scope>
    <source>
        <strain evidence="3 4">NCTC12195</strain>
    </source>
</reference>
<keyword evidence="5" id="KW-1185">Reference proteome</keyword>
<feature type="transmembrane region" description="Helical" evidence="1">
    <location>
        <begin position="84"/>
        <end position="104"/>
    </location>
</feature>
<dbReference type="EMBL" id="UHDK01000001">
    <property type="protein sequence ID" value="SUM31052.1"/>
    <property type="molecule type" value="Genomic_DNA"/>
</dbReference>
<dbReference type="AlphaFoldDB" id="A0A0D0SK18"/>
<organism evidence="3 4">
    <name type="scientific">Staphylococcus gallinarum</name>
    <dbReference type="NCBI Taxonomy" id="1293"/>
    <lineage>
        <taxon>Bacteria</taxon>
        <taxon>Bacillati</taxon>
        <taxon>Bacillota</taxon>
        <taxon>Bacilli</taxon>
        <taxon>Bacillales</taxon>
        <taxon>Staphylococcaceae</taxon>
        <taxon>Staphylococcus</taxon>
    </lineage>
</organism>
<feature type="transmembrane region" description="Helical" evidence="1">
    <location>
        <begin position="50"/>
        <end position="72"/>
    </location>
</feature>
<accession>A0A0D0SK18</accession>
<dbReference type="RefSeq" id="WP_042737754.1">
    <property type="nucleotide sequence ID" value="NZ_JAIEXG010000002.1"/>
</dbReference>
<dbReference type="STRING" id="1293.SH09_01020"/>
<dbReference type="OrthoDB" id="9812349at2"/>
<keyword evidence="1" id="KW-0472">Membrane</keyword>
<evidence type="ECO:0000313" key="4">
    <source>
        <dbReference type="Proteomes" id="UP000255277"/>
    </source>
</evidence>
<evidence type="ECO:0000313" key="2">
    <source>
        <dbReference type="EMBL" id="GEQ06340.1"/>
    </source>
</evidence>
<name>A0A0D0SK18_STAGA</name>
<proteinExistence type="predicted"/>
<keyword evidence="1" id="KW-1133">Transmembrane helix</keyword>
<dbReference type="GO" id="GO:0005886">
    <property type="term" value="C:plasma membrane"/>
    <property type="evidence" value="ECO:0007669"/>
    <property type="project" value="TreeGrafter"/>
</dbReference>
<dbReference type="PANTHER" id="PTHR34980:SF2">
    <property type="entry name" value="INNER MEMBRANE PROTEIN YHAH-RELATED"/>
    <property type="match status" value="1"/>
</dbReference>